<accession>A0A5B7K902</accession>
<dbReference type="GO" id="GO:0004134">
    <property type="term" value="F:4-alpha-glucanotransferase activity"/>
    <property type="evidence" value="ECO:0007669"/>
    <property type="project" value="InterPro"/>
</dbReference>
<dbReference type="EMBL" id="VSRR010134658">
    <property type="protein sequence ID" value="MPD03114.1"/>
    <property type="molecule type" value="Genomic_DNA"/>
</dbReference>
<evidence type="ECO:0000313" key="2">
    <source>
        <dbReference type="EMBL" id="MPD03114.1"/>
    </source>
</evidence>
<dbReference type="AlphaFoldDB" id="A0A5B7K902"/>
<feature type="domain" description="Glycogen debranching enzyme C-terminal" evidence="1">
    <location>
        <begin position="12"/>
        <end position="110"/>
    </location>
</feature>
<name>A0A5B7K902_PORTR</name>
<dbReference type="PANTHER" id="PTHR10569:SF2">
    <property type="entry name" value="GLYCOGEN DEBRANCHING ENZYME"/>
    <property type="match status" value="1"/>
</dbReference>
<comment type="caution">
    <text evidence="2">The sequence shown here is derived from an EMBL/GenBank/DDBJ whole genome shotgun (WGS) entry which is preliminary data.</text>
</comment>
<reference evidence="2 3" key="1">
    <citation type="submission" date="2019-05" db="EMBL/GenBank/DDBJ databases">
        <title>Another draft genome of Portunus trituberculatus and its Hox gene families provides insights of decapod evolution.</title>
        <authorList>
            <person name="Jeong J.-H."/>
            <person name="Song I."/>
            <person name="Kim S."/>
            <person name="Choi T."/>
            <person name="Kim D."/>
            <person name="Ryu S."/>
            <person name="Kim W."/>
        </authorList>
    </citation>
    <scope>NUCLEOTIDE SEQUENCE [LARGE SCALE GENOMIC DNA]</scope>
    <source>
        <tissue evidence="2">Muscle</tissue>
    </source>
</reference>
<dbReference type="Pfam" id="PF06202">
    <property type="entry name" value="GDE_C"/>
    <property type="match status" value="1"/>
</dbReference>
<dbReference type="GO" id="GO:0005980">
    <property type="term" value="P:glycogen catabolic process"/>
    <property type="evidence" value="ECO:0007669"/>
    <property type="project" value="InterPro"/>
</dbReference>
<evidence type="ECO:0000313" key="3">
    <source>
        <dbReference type="Proteomes" id="UP000324222"/>
    </source>
</evidence>
<proteinExistence type="predicted"/>
<dbReference type="InterPro" id="IPR008928">
    <property type="entry name" value="6-hairpin_glycosidase_sf"/>
</dbReference>
<organism evidence="2 3">
    <name type="scientific">Portunus trituberculatus</name>
    <name type="common">Swimming crab</name>
    <name type="synonym">Neptunus trituberculatus</name>
    <dbReference type="NCBI Taxonomy" id="210409"/>
    <lineage>
        <taxon>Eukaryota</taxon>
        <taxon>Metazoa</taxon>
        <taxon>Ecdysozoa</taxon>
        <taxon>Arthropoda</taxon>
        <taxon>Crustacea</taxon>
        <taxon>Multicrustacea</taxon>
        <taxon>Malacostraca</taxon>
        <taxon>Eumalacostraca</taxon>
        <taxon>Eucarida</taxon>
        <taxon>Decapoda</taxon>
        <taxon>Pleocyemata</taxon>
        <taxon>Brachyura</taxon>
        <taxon>Eubrachyura</taxon>
        <taxon>Portunoidea</taxon>
        <taxon>Portunidae</taxon>
        <taxon>Portuninae</taxon>
        <taxon>Portunus</taxon>
    </lineage>
</organism>
<dbReference type="InterPro" id="IPR010401">
    <property type="entry name" value="AGL/Gdb1"/>
</dbReference>
<dbReference type="OrthoDB" id="10248904at2759"/>
<dbReference type="GO" id="GO:0004135">
    <property type="term" value="F:amylo-alpha-1,6-glucosidase activity"/>
    <property type="evidence" value="ECO:0007669"/>
    <property type="project" value="InterPro"/>
</dbReference>
<dbReference type="Proteomes" id="UP000324222">
    <property type="component" value="Unassembled WGS sequence"/>
</dbReference>
<evidence type="ECO:0000259" key="1">
    <source>
        <dbReference type="Pfam" id="PF06202"/>
    </source>
</evidence>
<gene>
    <name evidence="2" type="primary">AGL_0</name>
    <name evidence="2" type="ORF">E2C01_098734</name>
</gene>
<dbReference type="SUPFAM" id="SSF48208">
    <property type="entry name" value="Six-hairpin glycosidases"/>
    <property type="match status" value="1"/>
</dbReference>
<sequence>MPENEPRPELIHRRGIYKDSHNASQFWADFQLRCNFPIAIAVAPEMTSPKNAWVALKNAEEILLGPLGIKTLDPKDWAYNGNYDNSNNTADSKLAHGFNYHQGPVSTSLIVLLSHCIWWINNETNENGK</sequence>
<dbReference type="PANTHER" id="PTHR10569">
    <property type="entry name" value="GLYCOGEN DEBRANCHING ENZYME"/>
    <property type="match status" value="1"/>
</dbReference>
<dbReference type="InterPro" id="IPR032790">
    <property type="entry name" value="GDE_C"/>
</dbReference>
<protein>
    <submittedName>
        <fullName evidence="2">Glycogen debranching enzyme</fullName>
    </submittedName>
</protein>
<keyword evidence="3" id="KW-1185">Reference proteome</keyword>